<proteinExistence type="predicted"/>
<organism evidence="2 3">
    <name type="scientific">Bacterioplanes sanyensis</name>
    <dbReference type="NCBI Taxonomy" id="1249553"/>
    <lineage>
        <taxon>Bacteria</taxon>
        <taxon>Pseudomonadati</taxon>
        <taxon>Pseudomonadota</taxon>
        <taxon>Gammaproteobacteria</taxon>
        <taxon>Oceanospirillales</taxon>
        <taxon>Oceanospirillaceae</taxon>
        <taxon>Bacterioplanes</taxon>
    </lineage>
</organism>
<dbReference type="RefSeq" id="WP_094059262.1">
    <property type="nucleotide sequence ID" value="NZ_CP022530.1"/>
</dbReference>
<keyword evidence="3" id="KW-1185">Reference proteome</keyword>
<protein>
    <recommendedName>
        <fullName evidence="1">Aminoglycoside phosphotransferase domain-containing protein</fullName>
    </recommendedName>
</protein>
<dbReference type="KEGG" id="bsan:CHH28_04920"/>
<name>A0A222FIL3_9GAMM</name>
<dbReference type="SUPFAM" id="SSF56112">
    <property type="entry name" value="Protein kinase-like (PK-like)"/>
    <property type="match status" value="1"/>
</dbReference>
<dbReference type="Pfam" id="PF01636">
    <property type="entry name" value="APH"/>
    <property type="match status" value="1"/>
</dbReference>
<dbReference type="OrthoDB" id="179763at2"/>
<accession>A0A222FIL3</accession>
<dbReference type="AlphaFoldDB" id="A0A222FIL3"/>
<dbReference type="Gene3D" id="3.30.200.20">
    <property type="entry name" value="Phosphorylase Kinase, domain 1"/>
    <property type="match status" value="1"/>
</dbReference>
<dbReference type="InterPro" id="IPR011009">
    <property type="entry name" value="Kinase-like_dom_sf"/>
</dbReference>
<dbReference type="Gene3D" id="3.90.1200.10">
    <property type="match status" value="1"/>
</dbReference>
<dbReference type="EMBL" id="CP022530">
    <property type="protein sequence ID" value="ASP38063.1"/>
    <property type="molecule type" value="Genomic_DNA"/>
</dbReference>
<feature type="domain" description="Aminoglycoside phosphotransferase" evidence="1">
    <location>
        <begin position="22"/>
        <end position="231"/>
    </location>
</feature>
<sequence>MLTVLQQWPQWQLSNQPPQGAQALPGGLTNQCFLLDMPPQRYVLRLEAGNSEQLGIDRDVEYRIHQAAADAGLVPEVKFRSRDGRYWIRDYVQGWLLQPQQLDANVLEQMALLLHRVHQLKVEQLDDVDLIARGDLYWRRICRQRQPLPRLHALVAELRRQLQGWPSEQRCVCHMDPTLGNWLRVDDRWQLLDWEYAGWGHPDWDLAALVQDAGLDQQQQAQLLQAYGRQPDDVWFFALAQLQYIAALWYCAQGIWGQTQLEAYLLGVQALLD</sequence>
<dbReference type="InterPro" id="IPR002575">
    <property type="entry name" value="Aminoglycoside_PTrfase"/>
</dbReference>
<dbReference type="Proteomes" id="UP000202440">
    <property type="component" value="Chromosome"/>
</dbReference>
<evidence type="ECO:0000313" key="3">
    <source>
        <dbReference type="Proteomes" id="UP000202440"/>
    </source>
</evidence>
<evidence type="ECO:0000313" key="2">
    <source>
        <dbReference type="EMBL" id="ASP38063.1"/>
    </source>
</evidence>
<gene>
    <name evidence="2" type="ORF">CHH28_04920</name>
</gene>
<evidence type="ECO:0000259" key="1">
    <source>
        <dbReference type="Pfam" id="PF01636"/>
    </source>
</evidence>
<dbReference type="PANTHER" id="PTHR40086">
    <property type="entry name" value="PHOSPHOTRANSFERASE YTMP-RELATED"/>
    <property type="match status" value="1"/>
</dbReference>
<reference evidence="2 3" key="1">
    <citation type="submission" date="2017-07" db="EMBL/GenBank/DDBJ databases">
        <title>Annotated genome sequence of Bacterioplanes sanyensis isolated from Red Sea.</title>
        <authorList>
            <person name="Rehman Z.U."/>
        </authorList>
    </citation>
    <scope>NUCLEOTIDE SEQUENCE [LARGE SCALE GENOMIC DNA]</scope>
    <source>
        <strain evidence="2 3">NV9</strain>
    </source>
</reference>
<dbReference type="PANTHER" id="PTHR40086:SF1">
    <property type="entry name" value="CELL CYCLE REGULATOR CCRZ"/>
    <property type="match status" value="1"/>
</dbReference>
<dbReference type="InterPro" id="IPR052077">
    <property type="entry name" value="CcrZ_PhaseVar_Mediator"/>
</dbReference>
<dbReference type="CDD" id="cd05151">
    <property type="entry name" value="ChoK-like"/>
    <property type="match status" value="1"/>
</dbReference>